<name>A0A914W5I2_9BILA</name>
<dbReference type="WBParaSite" id="PSAMB.scaffold30size108092.g797.t1">
    <property type="protein sequence ID" value="PSAMB.scaffold30size108092.g797.t1"/>
    <property type="gene ID" value="PSAMB.scaffold30size108092.g797"/>
</dbReference>
<evidence type="ECO:0000313" key="2">
    <source>
        <dbReference type="WBParaSite" id="PSAMB.scaffold30size108092.g797.t1"/>
    </source>
</evidence>
<reference evidence="2" key="1">
    <citation type="submission" date="2022-11" db="UniProtKB">
        <authorList>
            <consortium name="WormBaseParasite"/>
        </authorList>
    </citation>
    <scope>IDENTIFICATION</scope>
</reference>
<organism evidence="1 2">
    <name type="scientific">Plectus sambesii</name>
    <dbReference type="NCBI Taxonomy" id="2011161"/>
    <lineage>
        <taxon>Eukaryota</taxon>
        <taxon>Metazoa</taxon>
        <taxon>Ecdysozoa</taxon>
        <taxon>Nematoda</taxon>
        <taxon>Chromadorea</taxon>
        <taxon>Plectida</taxon>
        <taxon>Plectina</taxon>
        <taxon>Plectoidea</taxon>
        <taxon>Plectidae</taxon>
        <taxon>Plectus</taxon>
    </lineage>
</organism>
<keyword evidence="1" id="KW-1185">Reference proteome</keyword>
<proteinExistence type="predicted"/>
<sequence length="265" mass="28129">MSATAEKSTAVTDSPRADDWSVEATQAGDFAQFARSFFIQRPARNLSVDGHSCTIACRQPLAPDFTARSRFRREGCARMALDVKPCAFSNLSTRSLIGASSVTSLATIAPPQLARPSRDALGGPKRPVLFVCGRSADGRAAVVVGWLTARTGACVLGGACRGRAGRARRSGLGLDARDGGSSRRRGAAAVALLQNEKKARKDDRRGRATIVGFAPTREQNRSKWRGFGALAAGRHCLALKGGIVNIGRQTPTRRAGGHPRRPLPN</sequence>
<evidence type="ECO:0000313" key="1">
    <source>
        <dbReference type="Proteomes" id="UP000887566"/>
    </source>
</evidence>
<protein>
    <submittedName>
        <fullName evidence="2">Uncharacterized protein</fullName>
    </submittedName>
</protein>
<dbReference type="AlphaFoldDB" id="A0A914W5I2"/>
<accession>A0A914W5I2</accession>
<dbReference type="Proteomes" id="UP000887566">
    <property type="component" value="Unplaced"/>
</dbReference>